<feature type="domain" description="Blue (type 1) copper" evidence="3">
    <location>
        <begin position="19"/>
        <end position="112"/>
    </location>
</feature>
<proteinExistence type="predicted"/>
<comment type="caution">
    <text evidence="4">The sequence shown here is derived from an EMBL/GenBank/DDBJ whole genome shotgun (WGS) entry which is preliminary data.</text>
</comment>
<dbReference type="InterPro" id="IPR052953">
    <property type="entry name" value="Ser-rich/MCO-related"/>
</dbReference>
<dbReference type="GO" id="GO:0005507">
    <property type="term" value="F:copper ion binding"/>
    <property type="evidence" value="ECO:0007669"/>
    <property type="project" value="InterPro"/>
</dbReference>
<reference evidence="4" key="1">
    <citation type="submission" date="2022-10" db="EMBL/GenBank/DDBJ databases">
        <title>Tapping the CABI collections for fungal endophytes: first genome assemblies for Collariella, Neodidymelliopsis, Ascochyta clinopodiicola, Didymella pomorum, Didymosphaeria variabile, Neocosmospora piperis and Neocucurbitaria cava.</title>
        <authorList>
            <person name="Hill R."/>
        </authorList>
    </citation>
    <scope>NUCLEOTIDE SEQUENCE</scope>
    <source>
        <strain evidence="4">IMI 355091</strain>
    </source>
</reference>
<dbReference type="SUPFAM" id="SSF49503">
    <property type="entry name" value="Cupredoxins"/>
    <property type="match status" value="1"/>
</dbReference>
<dbReference type="GO" id="GO:0009055">
    <property type="term" value="F:electron transfer activity"/>
    <property type="evidence" value="ECO:0007669"/>
    <property type="project" value="InterPro"/>
</dbReference>
<gene>
    <name evidence="4" type="ORF">N0V91_008341</name>
</gene>
<dbReference type="OrthoDB" id="2331100at2759"/>
<dbReference type="Pfam" id="PF00127">
    <property type="entry name" value="Copper-bind"/>
    <property type="match status" value="1"/>
</dbReference>
<keyword evidence="1" id="KW-0479">Metal-binding</keyword>
<organism evidence="4 5">
    <name type="scientific">Didymella pomorum</name>
    <dbReference type="NCBI Taxonomy" id="749634"/>
    <lineage>
        <taxon>Eukaryota</taxon>
        <taxon>Fungi</taxon>
        <taxon>Dikarya</taxon>
        <taxon>Ascomycota</taxon>
        <taxon>Pezizomycotina</taxon>
        <taxon>Dothideomycetes</taxon>
        <taxon>Pleosporomycetidae</taxon>
        <taxon>Pleosporales</taxon>
        <taxon>Pleosporineae</taxon>
        <taxon>Didymellaceae</taxon>
        <taxon>Didymella</taxon>
    </lineage>
</organism>
<dbReference type="PANTHER" id="PTHR34883">
    <property type="entry name" value="SERINE-RICH PROTEIN, PUTATIVE-RELATED-RELATED"/>
    <property type="match status" value="1"/>
</dbReference>
<dbReference type="EMBL" id="JAPEVA010000081">
    <property type="protein sequence ID" value="KAJ4400962.1"/>
    <property type="molecule type" value="Genomic_DNA"/>
</dbReference>
<evidence type="ECO:0000313" key="5">
    <source>
        <dbReference type="Proteomes" id="UP001140510"/>
    </source>
</evidence>
<dbReference type="InterPro" id="IPR000923">
    <property type="entry name" value="BlueCu_1"/>
</dbReference>
<dbReference type="Gene3D" id="2.60.40.420">
    <property type="entry name" value="Cupredoxins - blue copper proteins"/>
    <property type="match status" value="1"/>
</dbReference>
<keyword evidence="5" id="KW-1185">Reference proteome</keyword>
<keyword evidence="2" id="KW-0186">Copper</keyword>
<sequence length="114" mass="12144">MYRYVAPGLVSLAAAAVHTVQVGESGLVFVPQTVSAVQGDTVVFELFPGHNVVEGEFDSPCQTDDDDFYSGPYSGTDSGAKKFVVNVTSNDPVYYFCSVQRHCQSGMVGGINIP</sequence>
<dbReference type="CDD" id="cd00920">
    <property type="entry name" value="Cupredoxin"/>
    <property type="match status" value="1"/>
</dbReference>
<evidence type="ECO:0000256" key="2">
    <source>
        <dbReference type="ARBA" id="ARBA00023008"/>
    </source>
</evidence>
<dbReference type="AlphaFoldDB" id="A0A9W8Z9U3"/>
<dbReference type="Proteomes" id="UP001140510">
    <property type="component" value="Unassembled WGS sequence"/>
</dbReference>
<evidence type="ECO:0000259" key="3">
    <source>
        <dbReference type="Pfam" id="PF00127"/>
    </source>
</evidence>
<name>A0A9W8Z9U3_9PLEO</name>
<evidence type="ECO:0000313" key="4">
    <source>
        <dbReference type="EMBL" id="KAJ4400962.1"/>
    </source>
</evidence>
<dbReference type="PANTHER" id="PTHR34883:SF15">
    <property type="entry name" value="EXTRACELLULAR SERINE-RICH PROTEIN"/>
    <property type="match status" value="1"/>
</dbReference>
<dbReference type="InterPro" id="IPR008972">
    <property type="entry name" value="Cupredoxin"/>
</dbReference>
<protein>
    <recommendedName>
        <fullName evidence="3">Blue (type 1) copper domain-containing protein</fullName>
    </recommendedName>
</protein>
<evidence type="ECO:0000256" key="1">
    <source>
        <dbReference type="ARBA" id="ARBA00022723"/>
    </source>
</evidence>
<accession>A0A9W8Z9U3</accession>